<gene>
    <name evidence="2" type="ORF">EV659_103237</name>
</gene>
<name>A0A4R2PLK8_RHOSA</name>
<evidence type="ECO:0000313" key="3">
    <source>
        <dbReference type="Proteomes" id="UP000295399"/>
    </source>
</evidence>
<sequence length="132" mass="13631">MTAPLDALQSRRQAQARAGLTPALSAVLARLSRAVARDARARVRANRAPDRPGPSILAGSIDAGPTRDPLAWTVAAGAAHAVFVEFGTARQGADPFLSPAVEQAASQGLRPVVAARADSGRTRHGTVAEPPR</sequence>
<dbReference type="EMBL" id="SLXO01000003">
    <property type="protein sequence ID" value="TCP36347.1"/>
    <property type="molecule type" value="Genomic_DNA"/>
</dbReference>
<organism evidence="2 3">
    <name type="scientific">Rhodothalassium salexigens DSM 2132</name>
    <dbReference type="NCBI Taxonomy" id="1188247"/>
    <lineage>
        <taxon>Bacteria</taxon>
        <taxon>Pseudomonadati</taxon>
        <taxon>Pseudomonadota</taxon>
        <taxon>Alphaproteobacteria</taxon>
        <taxon>Rhodothalassiales</taxon>
        <taxon>Rhodothalassiaceae</taxon>
        <taxon>Rhodothalassium</taxon>
    </lineage>
</organism>
<evidence type="ECO:0008006" key="4">
    <source>
        <dbReference type="Google" id="ProtNLM"/>
    </source>
</evidence>
<evidence type="ECO:0000313" key="2">
    <source>
        <dbReference type="EMBL" id="TCP36347.1"/>
    </source>
</evidence>
<dbReference type="AlphaFoldDB" id="A0A4R2PLK8"/>
<dbReference type="InParanoid" id="A0A4R2PLK8"/>
<keyword evidence="3" id="KW-1185">Reference proteome</keyword>
<proteinExistence type="predicted"/>
<reference evidence="2 3" key="1">
    <citation type="submission" date="2019-03" db="EMBL/GenBank/DDBJ databases">
        <title>Genomic Encyclopedia of Type Strains, Phase IV (KMG-IV): sequencing the most valuable type-strain genomes for metagenomic binning, comparative biology and taxonomic classification.</title>
        <authorList>
            <person name="Goeker M."/>
        </authorList>
    </citation>
    <scope>NUCLEOTIDE SEQUENCE [LARGE SCALE GENOMIC DNA]</scope>
    <source>
        <strain evidence="2 3">DSM 2132</strain>
    </source>
</reference>
<comment type="caution">
    <text evidence="2">The sequence shown here is derived from an EMBL/GenBank/DDBJ whole genome shotgun (WGS) entry which is preliminary data.</text>
</comment>
<dbReference type="RefSeq" id="WP_132707894.1">
    <property type="nucleotide sequence ID" value="NZ_JACIGF010000003.1"/>
</dbReference>
<dbReference type="Proteomes" id="UP000295399">
    <property type="component" value="Unassembled WGS sequence"/>
</dbReference>
<protein>
    <recommendedName>
        <fullName evidence="4">HK97 gp10 family phage protein</fullName>
    </recommendedName>
</protein>
<evidence type="ECO:0000256" key="1">
    <source>
        <dbReference type="SAM" id="MobiDB-lite"/>
    </source>
</evidence>
<feature type="region of interest" description="Disordered" evidence="1">
    <location>
        <begin position="41"/>
        <end position="63"/>
    </location>
</feature>
<accession>A0A4R2PLK8</accession>